<comment type="similarity">
    <text evidence="3">Belongs to the peptidase M50B family.</text>
</comment>
<proteinExistence type="inferred from homology"/>
<keyword evidence="8" id="KW-0862">Zinc</keyword>
<keyword evidence="7" id="KW-0378">Hydrolase</keyword>
<comment type="subcellular location">
    <subcellularLocation>
        <location evidence="2">Membrane</location>
        <topology evidence="2">Multi-pass membrane protein</topology>
    </subcellularLocation>
</comment>
<evidence type="ECO:0000313" key="14">
    <source>
        <dbReference type="EMBL" id="MBC5787266.1"/>
    </source>
</evidence>
<sequence>MLRFKLFGIEIRLNFLFFAVLTVILLTDQTGIPVWALIASCIHECGHMVAFFCFHQTPRLISFELGGIRMQGQRMEQLKTWQEAVILLAGSGVNFLVSFLHLAVQQNLFASIHLLIGCFNLLPVKSLDGGKLLELLFQCIFPFHLAYRSVQICSWGFCLLLLIFGGYLAYYLNFTLLAFGIYLLISLLAEHRKRA</sequence>
<evidence type="ECO:0000256" key="10">
    <source>
        <dbReference type="ARBA" id="ARBA00023049"/>
    </source>
</evidence>
<evidence type="ECO:0000256" key="6">
    <source>
        <dbReference type="ARBA" id="ARBA00022723"/>
    </source>
</evidence>
<name>A0ABR7IQ65_9CLOT</name>
<evidence type="ECO:0000256" key="1">
    <source>
        <dbReference type="ARBA" id="ARBA00001947"/>
    </source>
</evidence>
<dbReference type="RefSeq" id="WP_186996294.1">
    <property type="nucleotide sequence ID" value="NZ_JACOQK010000001.1"/>
</dbReference>
<evidence type="ECO:0000313" key="15">
    <source>
        <dbReference type="Proteomes" id="UP000649151"/>
    </source>
</evidence>
<keyword evidence="10" id="KW-0482">Metalloprotease</keyword>
<evidence type="ECO:0000256" key="8">
    <source>
        <dbReference type="ARBA" id="ARBA00022833"/>
    </source>
</evidence>
<dbReference type="InterPro" id="IPR008915">
    <property type="entry name" value="Peptidase_M50"/>
</dbReference>
<organism evidence="14 15">
    <name type="scientific">Clostridium facile</name>
    <dbReference type="NCBI Taxonomy" id="2763035"/>
    <lineage>
        <taxon>Bacteria</taxon>
        <taxon>Bacillati</taxon>
        <taxon>Bacillota</taxon>
        <taxon>Clostridia</taxon>
        <taxon>Eubacteriales</taxon>
        <taxon>Clostridiaceae</taxon>
        <taxon>Clostridium</taxon>
    </lineage>
</organism>
<reference evidence="14 15" key="1">
    <citation type="submission" date="2020-08" db="EMBL/GenBank/DDBJ databases">
        <title>Genome public.</title>
        <authorList>
            <person name="Liu C."/>
            <person name="Sun Q."/>
        </authorList>
    </citation>
    <scope>NUCLEOTIDE SEQUENCE [LARGE SCALE GENOMIC DNA]</scope>
    <source>
        <strain evidence="14 15">NSJ-27</strain>
    </source>
</reference>
<feature type="domain" description="Peptidase M50" evidence="13">
    <location>
        <begin position="108"/>
        <end position="160"/>
    </location>
</feature>
<keyword evidence="11 12" id="KW-0472">Membrane</keyword>
<evidence type="ECO:0000256" key="3">
    <source>
        <dbReference type="ARBA" id="ARBA00007931"/>
    </source>
</evidence>
<evidence type="ECO:0000256" key="12">
    <source>
        <dbReference type="SAM" id="Phobius"/>
    </source>
</evidence>
<evidence type="ECO:0000256" key="5">
    <source>
        <dbReference type="ARBA" id="ARBA00022692"/>
    </source>
</evidence>
<dbReference type="Proteomes" id="UP000649151">
    <property type="component" value="Unassembled WGS sequence"/>
</dbReference>
<evidence type="ECO:0000256" key="11">
    <source>
        <dbReference type="ARBA" id="ARBA00023136"/>
    </source>
</evidence>
<keyword evidence="15" id="KW-1185">Reference proteome</keyword>
<feature type="transmembrane region" description="Helical" evidence="12">
    <location>
        <begin position="84"/>
        <end position="102"/>
    </location>
</feature>
<keyword evidence="9 12" id="KW-1133">Transmembrane helix</keyword>
<dbReference type="Pfam" id="PF02163">
    <property type="entry name" value="Peptidase_M50"/>
    <property type="match status" value="1"/>
</dbReference>
<protein>
    <recommendedName>
        <fullName evidence="13">Peptidase M50 domain-containing protein</fullName>
    </recommendedName>
</protein>
<feature type="transmembrane region" description="Helical" evidence="12">
    <location>
        <begin position="170"/>
        <end position="189"/>
    </location>
</feature>
<comment type="cofactor">
    <cofactor evidence="1">
        <name>Zn(2+)</name>
        <dbReference type="ChEBI" id="CHEBI:29105"/>
    </cofactor>
</comment>
<accession>A0ABR7IQ65</accession>
<evidence type="ECO:0000256" key="9">
    <source>
        <dbReference type="ARBA" id="ARBA00022989"/>
    </source>
</evidence>
<feature type="transmembrane region" description="Helical" evidence="12">
    <location>
        <begin position="7"/>
        <end position="26"/>
    </location>
</feature>
<keyword evidence="6" id="KW-0479">Metal-binding</keyword>
<dbReference type="PANTHER" id="PTHR39188">
    <property type="entry name" value="MEMBRANE-ASSOCIATED ZINC METALLOPROTEASE M50B"/>
    <property type="match status" value="1"/>
</dbReference>
<gene>
    <name evidence="14" type="ORF">H8Z77_04390</name>
</gene>
<evidence type="ECO:0000256" key="7">
    <source>
        <dbReference type="ARBA" id="ARBA00022801"/>
    </source>
</evidence>
<dbReference type="EMBL" id="JACOQK010000001">
    <property type="protein sequence ID" value="MBC5787266.1"/>
    <property type="molecule type" value="Genomic_DNA"/>
</dbReference>
<evidence type="ECO:0000256" key="4">
    <source>
        <dbReference type="ARBA" id="ARBA00022670"/>
    </source>
</evidence>
<evidence type="ECO:0000259" key="13">
    <source>
        <dbReference type="Pfam" id="PF02163"/>
    </source>
</evidence>
<comment type="caution">
    <text evidence="14">The sequence shown here is derived from an EMBL/GenBank/DDBJ whole genome shotgun (WGS) entry which is preliminary data.</text>
</comment>
<dbReference type="PANTHER" id="PTHR39188:SF3">
    <property type="entry name" value="STAGE IV SPORULATION PROTEIN FB"/>
    <property type="match status" value="1"/>
</dbReference>
<keyword evidence="5 12" id="KW-0812">Transmembrane</keyword>
<keyword evidence="4" id="KW-0645">Protease</keyword>
<evidence type="ECO:0000256" key="2">
    <source>
        <dbReference type="ARBA" id="ARBA00004141"/>
    </source>
</evidence>